<dbReference type="InterPro" id="IPR052165">
    <property type="entry name" value="Membrane_assoc_protease"/>
</dbReference>
<dbReference type="Proteomes" id="UP000077066">
    <property type="component" value="Unassembled WGS sequence"/>
</dbReference>
<comment type="caution">
    <text evidence="7">The sequence shown here is derived from an EMBL/GenBank/DDBJ whole genome shotgun (WGS) entry which is preliminary data.</text>
</comment>
<evidence type="ECO:0000256" key="3">
    <source>
        <dbReference type="ARBA" id="ARBA00022989"/>
    </source>
</evidence>
<keyword evidence="3 5" id="KW-1133">Transmembrane helix</keyword>
<dbReference type="EMBL" id="LWMT01000043">
    <property type="protein sequence ID" value="KZX17166.1"/>
    <property type="molecule type" value="Genomic_DNA"/>
</dbReference>
<feature type="domain" description="NfeD-like C-terminal" evidence="6">
    <location>
        <begin position="83"/>
        <end position="139"/>
    </location>
</feature>
<dbReference type="STRING" id="55758.MBFIL_03290"/>
<feature type="transmembrane region" description="Helical" evidence="5">
    <location>
        <begin position="47"/>
        <end position="64"/>
    </location>
</feature>
<evidence type="ECO:0000313" key="7">
    <source>
        <dbReference type="EMBL" id="KZX17166.1"/>
    </source>
</evidence>
<organism evidence="7 8">
    <name type="scientific">Methanobrevibacter filiformis</name>
    <dbReference type="NCBI Taxonomy" id="55758"/>
    <lineage>
        <taxon>Archaea</taxon>
        <taxon>Methanobacteriati</taxon>
        <taxon>Methanobacteriota</taxon>
        <taxon>Methanomada group</taxon>
        <taxon>Methanobacteria</taxon>
        <taxon>Methanobacteriales</taxon>
        <taxon>Methanobacteriaceae</taxon>
        <taxon>Methanobrevibacter</taxon>
    </lineage>
</organism>
<keyword evidence="4 5" id="KW-0472">Membrane</keyword>
<dbReference type="AlphaFoldDB" id="A0A166EZC4"/>
<evidence type="ECO:0000256" key="2">
    <source>
        <dbReference type="ARBA" id="ARBA00022692"/>
    </source>
</evidence>
<keyword evidence="2 5" id="KW-0812">Transmembrane</keyword>
<dbReference type="GO" id="GO:0005886">
    <property type="term" value="C:plasma membrane"/>
    <property type="evidence" value="ECO:0007669"/>
    <property type="project" value="TreeGrafter"/>
</dbReference>
<dbReference type="PATRIC" id="fig|55758.3.peg.368"/>
<evidence type="ECO:0000313" key="8">
    <source>
        <dbReference type="Proteomes" id="UP000077066"/>
    </source>
</evidence>
<name>A0A166EZC4_9EURY</name>
<gene>
    <name evidence="7" type="ORF">MBFIL_03290</name>
</gene>
<evidence type="ECO:0000256" key="5">
    <source>
        <dbReference type="SAM" id="Phobius"/>
    </source>
</evidence>
<dbReference type="PANTHER" id="PTHR33507">
    <property type="entry name" value="INNER MEMBRANE PROTEIN YBBJ"/>
    <property type="match status" value="1"/>
</dbReference>
<protein>
    <recommendedName>
        <fullName evidence="6">NfeD-like C-terminal domain-containing protein</fullName>
    </recommendedName>
</protein>
<reference evidence="7 8" key="1">
    <citation type="submission" date="2016-04" db="EMBL/GenBank/DDBJ databases">
        <title>Genome sequence of Methanobrevibacter filiformis DSM 11501.</title>
        <authorList>
            <person name="Poehlein A."/>
            <person name="Seedorf H."/>
            <person name="Daniel R."/>
        </authorList>
    </citation>
    <scope>NUCLEOTIDE SEQUENCE [LARGE SCALE GENOMIC DNA]</scope>
    <source>
        <strain evidence="7 8">DSM 11501</strain>
    </source>
</reference>
<keyword evidence="8" id="KW-1185">Reference proteome</keyword>
<dbReference type="InterPro" id="IPR012340">
    <property type="entry name" value="NA-bd_OB-fold"/>
</dbReference>
<feature type="transmembrane region" description="Helical" evidence="5">
    <location>
        <begin position="7"/>
        <end position="27"/>
    </location>
</feature>
<dbReference type="InterPro" id="IPR002810">
    <property type="entry name" value="NfeD-like_C"/>
</dbReference>
<evidence type="ECO:0000256" key="4">
    <source>
        <dbReference type="ARBA" id="ARBA00023136"/>
    </source>
</evidence>
<dbReference type="Gene3D" id="2.40.50.140">
    <property type="entry name" value="Nucleic acid-binding proteins"/>
    <property type="match status" value="1"/>
</dbReference>
<dbReference type="Pfam" id="PF01957">
    <property type="entry name" value="NfeD"/>
    <property type="match status" value="1"/>
</dbReference>
<proteinExistence type="predicted"/>
<comment type="subcellular location">
    <subcellularLocation>
        <location evidence="1">Membrane</location>
        <topology evidence="1">Multi-pass membrane protein</topology>
    </subcellularLocation>
</comment>
<dbReference type="PANTHER" id="PTHR33507:SF3">
    <property type="entry name" value="INNER MEMBRANE PROTEIN YBBJ"/>
    <property type="match status" value="1"/>
</dbReference>
<dbReference type="SUPFAM" id="SSF141322">
    <property type="entry name" value="NfeD domain-like"/>
    <property type="match status" value="1"/>
</dbReference>
<sequence>MFSLEFWLIFAVILVLGELLTVTFYLLSIAVGSAFAGLVNYLGFDPIVQILVFAVVTIICVILLRPISSRLTKNSSDKKANSDRLIGKEGIVIEKIIEDAMGTVDFIGDQWKAISDTEIDVGEKVIVEKIQGVKLFVRKK</sequence>
<evidence type="ECO:0000259" key="6">
    <source>
        <dbReference type="Pfam" id="PF01957"/>
    </source>
</evidence>
<dbReference type="OrthoDB" id="29132at2157"/>
<evidence type="ECO:0000256" key="1">
    <source>
        <dbReference type="ARBA" id="ARBA00004141"/>
    </source>
</evidence>
<dbReference type="RefSeq" id="WP_066970867.1">
    <property type="nucleotide sequence ID" value="NZ_LWMT01000043.1"/>
</dbReference>
<accession>A0A166EZC4</accession>